<evidence type="ECO:0000313" key="4">
    <source>
        <dbReference type="EMBL" id="RJQ82702.1"/>
    </source>
</evidence>
<dbReference type="InterPro" id="IPR050109">
    <property type="entry name" value="HTH-type_TetR-like_transc_reg"/>
</dbReference>
<evidence type="ECO:0000256" key="2">
    <source>
        <dbReference type="PROSITE-ProRule" id="PRU00335"/>
    </source>
</evidence>
<organism evidence="4 5">
    <name type="scientific">Amycolatopsis panacis</name>
    <dbReference type="NCBI Taxonomy" id="2340917"/>
    <lineage>
        <taxon>Bacteria</taxon>
        <taxon>Bacillati</taxon>
        <taxon>Actinomycetota</taxon>
        <taxon>Actinomycetes</taxon>
        <taxon>Pseudonocardiales</taxon>
        <taxon>Pseudonocardiaceae</taxon>
        <taxon>Amycolatopsis</taxon>
    </lineage>
</organism>
<dbReference type="SUPFAM" id="SSF46689">
    <property type="entry name" value="Homeodomain-like"/>
    <property type="match status" value="1"/>
</dbReference>
<dbReference type="PROSITE" id="PS50977">
    <property type="entry name" value="HTH_TETR_2"/>
    <property type="match status" value="1"/>
</dbReference>
<feature type="domain" description="HTH tetR-type" evidence="3">
    <location>
        <begin position="12"/>
        <end position="72"/>
    </location>
</feature>
<dbReference type="EMBL" id="QZFV01000100">
    <property type="protein sequence ID" value="RJQ82702.1"/>
    <property type="molecule type" value="Genomic_DNA"/>
</dbReference>
<dbReference type="PANTHER" id="PTHR30055:SF231">
    <property type="entry name" value="TRANSCRIPTIONAL REGULATORY PROTEIN (PROBABLY DEOR-FAMILY)-RELATED"/>
    <property type="match status" value="1"/>
</dbReference>
<name>A0A419HZN3_9PSEU</name>
<dbReference type="GO" id="GO:0000976">
    <property type="term" value="F:transcription cis-regulatory region binding"/>
    <property type="evidence" value="ECO:0007669"/>
    <property type="project" value="TreeGrafter"/>
</dbReference>
<dbReference type="Gene3D" id="1.10.357.10">
    <property type="entry name" value="Tetracycline Repressor, domain 2"/>
    <property type="match status" value="1"/>
</dbReference>
<feature type="DNA-binding region" description="H-T-H motif" evidence="2">
    <location>
        <begin position="35"/>
        <end position="54"/>
    </location>
</feature>
<dbReference type="InterPro" id="IPR001647">
    <property type="entry name" value="HTH_TetR"/>
</dbReference>
<evidence type="ECO:0000313" key="5">
    <source>
        <dbReference type="Proteomes" id="UP000285112"/>
    </source>
</evidence>
<dbReference type="RefSeq" id="WP_120025189.1">
    <property type="nucleotide sequence ID" value="NZ_QZFV01000100.1"/>
</dbReference>
<gene>
    <name evidence="4" type="ORF">D5S19_21615</name>
</gene>
<dbReference type="Pfam" id="PF17940">
    <property type="entry name" value="TetR_C_31"/>
    <property type="match status" value="1"/>
</dbReference>
<sequence length="178" mass="18932">MNPEDGRAQRGARRRALLIAATVRVIARDGVTGVTHRSIATEAGLPGSAVSHHFASTGDLLAATLRSGTDELITTMESPGTATVPGFARQLVRLFEEESSAVKARYELYLRAGRQPETRESARLWLDLLAATARTHTADPARAAAWAAAVDGYFVQHIADGSPPDAAELARLLHAVLA</sequence>
<dbReference type="InterPro" id="IPR009057">
    <property type="entry name" value="Homeodomain-like_sf"/>
</dbReference>
<dbReference type="Proteomes" id="UP000285112">
    <property type="component" value="Unassembled WGS sequence"/>
</dbReference>
<protein>
    <submittedName>
        <fullName evidence="4">TetR family transcriptional regulator</fullName>
    </submittedName>
</protein>
<accession>A0A419HZN3</accession>
<comment type="caution">
    <text evidence="4">The sequence shown here is derived from an EMBL/GenBank/DDBJ whole genome shotgun (WGS) entry which is preliminary data.</text>
</comment>
<proteinExistence type="predicted"/>
<evidence type="ECO:0000259" key="3">
    <source>
        <dbReference type="PROSITE" id="PS50977"/>
    </source>
</evidence>
<dbReference type="InterPro" id="IPR041583">
    <property type="entry name" value="TetR_C_31"/>
</dbReference>
<dbReference type="GO" id="GO:0003700">
    <property type="term" value="F:DNA-binding transcription factor activity"/>
    <property type="evidence" value="ECO:0007669"/>
    <property type="project" value="TreeGrafter"/>
</dbReference>
<dbReference type="PANTHER" id="PTHR30055">
    <property type="entry name" value="HTH-TYPE TRANSCRIPTIONAL REGULATOR RUTR"/>
    <property type="match status" value="1"/>
</dbReference>
<dbReference type="AlphaFoldDB" id="A0A419HZN3"/>
<dbReference type="Pfam" id="PF00440">
    <property type="entry name" value="TetR_N"/>
    <property type="match status" value="1"/>
</dbReference>
<keyword evidence="1 2" id="KW-0238">DNA-binding</keyword>
<keyword evidence="5" id="KW-1185">Reference proteome</keyword>
<dbReference type="OrthoDB" id="6929199at2"/>
<evidence type="ECO:0000256" key="1">
    <source>
        <dbReference type="ARBA" id="ARBA00023125"/>
    </source>
</evidence>
<reference evidence="4 5" key="1">
    <citation type="submission" date="2018-09" db="EMBL/GenBank/DDBJ databases">
        <title>YIM PH 21725 draft genome.</title>
        <authorList>
            <person name="Miao C."/>
        </authorList>
    </citation>
    <scope>NUCLEOTIDE SEQUENCE [LARGE SCALE GENOMIC DNA]</scope>
    <source>
        <strain evidence="5">YIM PH21725</strain>
    </source>
</reference>